<feature type="repeat" description="PPR" evidence="3">
    <location>
        <begin position="269"/>
        <end position="303"/>
    </location>
</feature>
<dbReference type="Pfam" id="PF01535">
    <property type="entry name" value="PPR"/>
    <property type="match status" value="6"/>
</dbReference>
<dbReference type="GO" id="GO:0009451">
    <property type="term" value="P:RNA modification"/>
    <property type="evidence" value="ECO:0007669"/>
    <property type="project" value="InterPro"/>
</dbReference>
<dbReference type="Proteomes" id="UP000886520">
    <property type="component" value="Chromosome 19"/>
</dbReference>
<protein>
    <recommendedName>
        <fullName evidence="7">Pentatricopeptide repeat-containing protein</fullName>
    </recommendedName>
</protein>
<evidence type="ECO:0000313" key="5">
    <source>
        <dbReference type="EMBL" id="KAI5065693.1"/>
    </source>
</evidence>
<accession>A0A9D4Z803</accession>
<dbReference type="FunFam" id="1.25.40.10:FF:000031">
    <property type="entry name" value="Pentatricopeptide repeat-containing protein mitochondrial"/>
    <property type="match status" value="1"/>
</dbReference>
<dbReference type="FunFam" id="1.25.40.10:FF:000381">
    <property type="entry name" value="Pentatricopeptide repeat-containing protein"/>
    <property type="match status" value="1"/>
</dbReference>
<evidence type="ECO:0000256" key="1">
    <source>
        <dbReference type="ARBA" id="ARBA00022737"/>
    </source>
</evidence>
<dbReference type="PROSITE" id="PS51375">
    <property type="entry name" value="PPR"/>
    <property type="match status" value="6"/>
</dbReference>
<dbReference type="PANTHER" id="PTHR24015">
    <property type="entry name" value="OS07G0578800 PROTEIN-RELATED"/>
    <property type="match status" value="1"/>
</dbReference>
<dbReference type="PANTHER" id="PTHR24015:SF548">
    <property type="entry name" value="OS08G0340900 PROTEIN"/>
    <property type="match status" value="1"/>
</dbReference>
<proteinExistence type="inferred from homology"/>
<name>A0A9D4Z803_ADICA</name>
<dbReference type="OrthoDB" id="185373at2759"/>
<dbReference type="FunFam" id="1.25.40.10:FF:000205">
    <property type="entry name" value="Pentatricopeptide repeat-containing protein, mitochondrial"/>
    <property type="match status" value="1"/>
</dbReference>
<dbReference type="NCBIfam" id="TIGR00756">
    <property type="entry name" value="PPR"/>
    <property type="match status" value="7"/>
</dbReference>
<dbReference type="GO" id="GO:0003723">
    <property type="term" value="F:RNA binding"/>
    <property type="evidence" value="ECO:0007669"/>
    <property type="project" value="InterPro"/>
</dbReference>
<evidence type="ECO:0000256" key="4">
    <source>
        <dbReference type="SAM" id="MobiDB-lite"/>
    </source>
</evidence>
<feature type="region of interest" description="Disordered" evidence="4">
    <location>
        <begin position="66"/>
        <end position="86"/>
    </location>
</feature>
<keyword evidence="6" id="KW-1185">Reference proteome</keyword>
<evidence type="ECO:0000256" key="2">
    <source>
        <dbReference type="ARBA" id="ARBA00061659"/>
    </source>
</evidence>
<feature type="repeat" description="PPR" evidence="3">
    <location>
        <begin position="779"/>
        <end position="813"/>
    </location>
</feature>
<dbReference type="InterPro" id="IPR002885">
    <property type="entry name" value="PPR_rpt"/>
</dbReference>
<dbReference type="FunFam" id="1.25.40.10:FF:000285">
    <property type="entry name" value="Pentatricopeptide repeat-containing protein, chloroplastic"/>
    <property type="match status" value="1"/>
</dbReference>
<feature type="repeat" description="PPR" evidence="3">
    <location>
        <begin position="575"/>
        <end position="609"/>
    </location>
</feature>
<dbReference type="GO" id="GO:0005739">
    <property type="term" value="C:mitochondrion"/>
    <property type="evidence" value="ECO:0007669"/>
    <property type="project" value="UniProtKB-ARBA"/>
</dbReference>
<feature type="repeat" description="PPR" evidence="3">
    <location>
        <begin position="167"/>
        <end position="201"/>
    </location>
</feature>
<keyword evidence="1" id="KW-0677">Repeat</keyword>
<dbReference type="GO" id="GO:0048731">
    <property type="term" value="P:system development"/>
    <property type="evidence" value="ECO:0007669"/>
    <property type="project" value="UniProtKB-ARBA"/>
</dbReference>
<dbReference type="FunFam" id="1.25.40.10:FF:000158">
    <property type="entry name" value="pentatricopeptide repeat-containing protein At2g33680"/>
    <property type="match status" value="1"/>
</dbReference>
<evidence type="ECO:0000256" key="3">
    <source>
        <dbReference type="PROSITE-ProRule" id="PRU00708"/>
    </source>
</evidence>
<sequence length="927" mass="102636">MPSLLHDGLQPSLERGPFPHRQPQNSCFKTRARASFALRRKSEDEDFAGLWVCNATKAANVKVIPHVKTQDNEEEEEEEENAESISSKDSRLSVWKDAHELHALMASLKTCIKHRDLQNGSRIHANIASTGILQNDIFVANSVINLYAKCGALDKACEVCDKLKFRNVVSWNILIAGYADYGPGEKALRCFECMQREGLSPNSATFICMLKACASIRAAEQIHELHVQIERGGFLEKDLIVGTTLVDTYAKLGLLKKAHEVFNKLPICDAILWNVLITGHAQHGQGEDALNCLRQMRHQGFSPNDVTFIGSLKACATLGKTHMGQELHAEVVKLGLDAIENVVANAIIDMYTKFGLLAEAQSVLETLSSPDVVSFGGLIAGYAQHGHGEEAMLCFNRMHSERISPNGLIFVSILKACGYMEAFHEGFQIHSQIVKEGVHEKDVIVNRSLLDMYGKCGFLEEAQSVLDKLPHWDVHSFNVLISEYVENGCDEQALHCFDKMQVEGLWPNSITLAYILKACGNMGAADKGQQIHEQIIMYHGLEKDLAVGTTLVDMYANCGLLAKAQEVFDALPIHDVISWNALIGGYTQDGRSEQAMHCFEQMKVEGLSPDVITFICALKACAIAEAVNEGLLVHAEIEKMGFLEGHAGVSTTLVDMYAKFGLFVEAEHVLNRFPNKDIIAWNALITEYAKKLHDAEALICFERLQRAGLSGNAFTFSSALKSCASIGATYIGQDMHAKAVRLGLIKEEIIVTNALIDMYSNFGMLMEAQQLFDRQVVRDVVSWNALLGGYSQLGKVETVFEIYEKMVAEDIYPDIVTFAIMLNTCSHYGLLEKGQILFEAINTRHNMQPSLEHHTCMVDLFGRAGHWEKAVSLIKDMPFFANSTLWLVVLGACQKWGETKLGGLAFQYAAKLGRKDAAAYISLGNLY</sequence>
<dbReference type="Pfam" id="PF13812">
    <property type="entry name" value="PPR_3"/>
    <property type="match status" value="1"/>
</dbReference>
<organism evidence="5 6">
    <name type="scientific">Adiantum capillus-veneris</name>
    <name type="common">Maidenhair fern</name>
    <dbReference type="NCBI Taxonomy" id="13818"/>
    <lineage>
        <taxon>Eukaryota</taxon>
        <taxon>Viridiplantae</taxon>
        <taxon>Streptophyta</taxon>
        <taxon>Embryophyta</taxon>
        <taxon>Tracheophyta</taxon>
        <taxon>Polypodiopsida</taxon>
        <taxon>Polypodiidae</taxon>
        <taxon>Polypodiales</taxon>
        <taxon>Pteridineae</taxon>
        <taxon>Pteridaceae</taxon>
        <taxon>Vittarioideae</taxon>
        <taxon>Adiantum</taxon>
    </lineage>
</organism>
<dbReference type="Gene3D" id="1.25.40.10">
    <property type="entry name" value="Tetratricopeptide repeat domain"/>
    <property type="match status" value="6"/>
</dbReference>
<comment type="caution">
    <text evidence="5">The sequence shown here is derived from an EMBL/GenBank/DDBJ whole genome shotgun (WGS) entry which is preliminary data.</text>
</comment>
<dbReference type="EMBL" id="JABFUD020000019">
    <property type="protein sequence ID" value="KAI5065693.1"/>
    <property type="molecule type" value="Genomic_DNA"/>
</dbReference>
<feature type="repeat" description="PPR" evidence="3">
    <location>
        <begin position="473"/>
        <end position="507"/>
    </location>
</feature>
<comment type="similarity">
    <text evidence="2">Belongs to the PPR family. PCMP-E subfamily.</text>
</comment>
<feature type="repeat" description="PPR" evidence="3">
    <location>
        <begin position="371"/>
        <end position="405"/>
    </location>
</feature>
<gene>
    <name evidence="5" type="ORF">GOP47_0020388</name>
</gene>
<dbReference type="AlphaFoldDB" id="A0A9D4Z803"/>
<feature type="region of interest" description="Disordered" evidence="4">
    <location>
        <begin position="1"/>
        <end position="25"/>
    </location>
</feature>
<evidence type="ECO:0000313" key="6">
    <source>
        <dbReference type="Proteomes" id="UP000886520"/>
    </source>
</evidence>
<reference evidence="5" key="1">
    <citation type="submission" date="2021-01" db="EMBL/GenBank/DDBJ databases">
        <title>Adiantum capillus-veneris genome.</title>
        <authorList>
            <person name="Fang Y."/>
            <person name="Liao Q."/>
        </authorList>
    </citation>
    <scope>NUCLEOTIDE SEQUENCE</scope>
    <source>
        <strain evidence="5">H3</strain>
        <tissue evidence="5">Leaf</tissue>
    </source>
</reference>
<evidence type="ECO:0008006" key="7">
    <source>
        <dbReference type="Google" id="ProtNLM"/>
    </source>
</evidence>
<dbReference type="InterPro" id="IPR011990">
    <property type="entry name" value="TPR-like_helical_dom_sf"/>
</dbReference>
<feature type="compositionally biased region" description="Acidic residues" evidence="4">
    <location>
        <begin position="72"/>
        <end position="82"/>
    </location>
</feature>
<dbReference type="InterPro" id="IPR046960">
    <property type="entry name" value="PPR_At4g14850-like_plant"/>
</dbReference>
<dbReference type="Pfam" id="PF13041">
    <property type="entry name" value="PPR_2"/>
    <property type="match status" value="5"/>
</dbReference>